<proteinExistence type="predicted"/>
<feature type="region of interest" description="Disordered" evidence="1">
    <location>
        <begin position="266"/>
        <end position="426"/>
    </location>
</feature>
<feature type="chain" id="PRO_5042887057" evidence="2">
    <location>
        <begin position="17"/>
        <end position="1000"/>
    </location>
</feature>
<feature type="compositionally biased region" description="Gly residues" evidence="1">
    <location>
        <begin position="393"/>
        <end position="403"/>
    </location>
</feature>
<feature type="region of interest" description="Disordered" evidence="1">
    <location>
        <begin position="533"/>
        <end position="552"/>
    </location>
</feature>
<sequence>MQSFFLSILSLSTVQAYYFGDIYTGQRREVFDRGWAPDWRDVSFLDRCNPTQRGTATAPEYIEGIGIVNGAPGPELSGVSVNPRYGSIMSGHNAAAMVFYKSADCKTEGTDQFIVLKFKEFTTNSGSRPLGYIPYRGVSTMDFNFLDGVDMADYWSFQEIGRESDDWVWAAESGVPDSEGEAIVWKLGADGQTFEVAQRLTIRIPNPATATTLSKSLERNDVEPVVNNLRVALQAIAEIRFFKHRGAGSGTGNIVRIPLSSILRDYPSVPDPNTNPSTNVNPGTQEGAGGTGPGTSELTNVQSLQVPPGKTLNIRLSPDAGQGSFRVPPTGENFNIGNQGPANNGGNRSQNEIPGPNIEENTSDIQRGQQQQGQYPNPEIRTEERIPGPRNQGIGGTGTGGNGLPFTIERQQPRGPIPIQPRPGQGQTMNRPPYYEMMQPIFYGSGNLQGQPINAQNMFPGGSRGSNIGPGYPQNVIPQTTQNRAEQGPRNIDNNDQGLLSRRLDKGLRYQLPLNSGQTVLLNELNRPTQNTQNLVPQNVQNPPPQTAPSNSEAIIPETEQTQNLQPEPSQIAPEAYTGPPSNPVNFEFKTFTVPDRAVPGIFSQLYGDLPVRQLEPANPRAPIRRTMTEGRIGAPTSPTLFDRGLERRERLEYPYPYTDLRQEGPYEPYVPPKRGEEKYEWKLAPGTRDIYTPYEGWLNEGEMEERAHFPQLFDNPQMELEADLIAQKMEEDEEFPGPTDETRPRTRPIYKELADHWRRYGTPILGNLRTLPIHWTDPNWNVIQDTYDSMLADIETKWFDYYQQRTDAMAEKYYSAQRIIQQKYTQKERELNQAFQSLERARSRAVTPGLSLLQQLSLQREIQTLEGTAETRRKELQYLKRNFDVNKYTIQTWNRSYQRQKADLGIRYGLWKSMAEENIRRNLLRLSNIDKDPEFGTFRGEIPRDQNGEVIENENQEVPQNQNGVPRNQGMGPPQNQGMRPPQNQDIYMGPPRNQIGYL</sequence>
<keyword evidence="4" id="KW-1185">Reference proteome</keyword>
<keyword evidence="2" id="KW-0732">Signal</keyword>
<evidence type="ECO:0000313" key="4">
    <source>
        <dbReference type="Proteomes" id="UP001307849"/>
    </source>
</evidence>
<dbReference type="Proteomes" id="UP001307849">
    <property type="component" value="Unassembled WGS sequence"/>
</dbReference>
<dbReference type="EMBL" id="JAVHJM010000004">
    <property type="protein sequence ID" value="KAK6514949.1"/>
    <property type="molecule type" value="Genomic_DNA"/>
</dbReference>
<accession>A0AAN8RN55</accession>
<organism evidence="3 4">
    <name type="scientific">Arthrobotrys conoides</name>
    <dbReference type="NCBI Taxonomy" id="74498"/>
    <lineage>
        <taxon>Eukaryota</taxon>
        <taxon>Fungi</taxon>
        <taxon>Dikarya</taxon>
        <taxon>Ascomycota</taxon>
        <taxon>Pezizomycotina</taxon>
        <taxon>Orbiliomycetes</taxon>
        <taxon>Orbiliales</taxon>
        <taxon>Orbiliaceae</taxon>
        <taxon>Arthrobotrys</taxon>
    </lineage>
</organism>
<feature type="signal peptide" evidence="2">
    <location>
        <begin position="1"/>
        <end position="16"/>
    </location>
</feature>
<dbReference type="AlphaFoldDB" id="A0AAN8RN55"/>
<feature type="compositionally biased region" description="Polar residues" evidence="1">
    <location>
        <begin position="975"/>
        <end position="987"/>
    </location>
</feature>
<evidence type="ECO:0000313" key="3">
    <source>
        <dbReference type="EMBL" id="KAK6514949.1"/>
    </source>
</evidence>
<reference evidence="3 4" key="1">
    <citation type="submission" date="2019-10" db="EMBL/GenBank/DDBJ databases">
        <authorList>
            <person name="Palmer J.M."/>
        </authorList>
    </citation>
    <scope>NUCLEOTIDE SEQUENCE [LARGE SCALE GENOMIC DNA]</scope>
    <source>
        <strain evidence="3 4">TWF506</strain>
    </source>
</reference>
<feature type="compositionally biased region" description="Polar residues" evidence="1">
    <location>
        <begin position="296"/>
        <end position="305"/>
    </location>
</feature>
<gene>
    <name evidence="3" type="ORF">TWF506_007307</name>
</gene>
<feature type="region of interest" description="Disordered" evidence="1">
    <location>
        <begin position="957"/>
        <end position="1000"/>
    </location>
</feature>
<feature type="compositionally biased region" description="Low complexity" evidence="1">
    <location>
        <begin position="957"/>
        <end position="966"/>
    </location>
</feature>
<protein>
    <submittedName>
        <fullName evidence="3">Uncharacterized protein</fullName>
    </submittedName>
</protein>
<evidence type="ECO:0000256" key="1">
    <source>
        <dbReference type="SAM" id="MobiDB-lite"/>
    </source>
</evidence>
<name>A0AAN8RN55_9PEZI</name>
<feature type="compositionally biased region" description="Polar residues" evidence="1">
    <location>
        <begin position="332"/>
        <end position="352"/>
    </location>
</feature>
<feature type="compositionally biased region" description="Polar residues" evidence="1">
    <location>
        <begin position="271"/>
        <end position="282"/>
    </location>
</feature>
<feature type="region of interest" description="Disordered" evidence="1">
    <location>
        <begin position="561"/>
        <end position="582"/>
    </location>
</feature>
<comment type="caution">
    <text evidence="3">The sequence shown here is derived from an EMBL/GenBank/DDBJ whole genome shotgun (WGS) entry which is preliminary data.</text>
</comment>
<evidence type="ECO:0000256" key="2">
    <source>
        <dbReference type="SAM" id="SignalP"/>
    </source>
</evidence>